<dbReference type="GO" id="GO:0005634">
    <property type="term" value="C:nucleus"/>
    <property type="evidence" value="ECO:0007669"/>
    <property type="project" value="UniProtKB-SubCell"/>
</dbReference>
<evidence type="ECO:0000256" key="7">
    <source>
        <dbReference type="ARBA" id="ARBA00022786"/>
    </source>
</evidence>
<evidence type="ECO:0000256" key="4">
    <source>
        <dbReference type="ARBA" id="ARBA00022679"/>
    </source>
</evidence>
<keyword evidence="5" id="KW-0479">Metal-binding</keyword>
<dbReference type="EnsemblPlants" id="Kaladp0081s0343.1.v1.1">
    <property type="protein sequence ID" value="Kaladp0081s0343.1.v1.1"/>
    <property type="gene ID" value="Kaladp0081s0343.v1.1"/>
</dbReference>
<dbReference type="PANTHER" id="PTHR10782:SF102">
    <property type="entry name" value="E3 SUMO-PROTEIN LIGASE SIZ1"/>
    <property type="match status" value="1"/>
</dbReference>
<dbReference type="SUPFAM" id="SSF68906">
    <property type="entry name" value="SAP domain"/>
    <property type="match status" value="1"/>
</dbReference>
<dbReference type="InterPro" id="IPR013083">
    <property type="entry name" value="Znf_RING/FYVE/PHD"/>
</dbReference>
<accession>A0A7N0UR58</accession>
<sequence length="861" mass="94546">MDLVASCKDKLGYFRVKELKDILTQLGLPKQGKKQDLIDRILDTLSGDRASKAWAKKNTLGKDELIKLLDSTYRKMQASGATDLAFKDHILSENSSLRAKEETDDLHQPESRVRCLCGSSLSTGSMIKCEDPKCNIWQHVGCAIIPDKPTDGDPPFPDHFYCEICRLARADPFLVTVAHQLCPVKLTTSIIPTDGSNPVQSADRTFQLTRADKDLLCKQEYDVQAWCMLLNDKVSFRMQWPQYADLQVNGVPVRAINRPGSQLLGANGRDDGVIITGCTKDGINRISLSGTDSRIFCLGVRIVKRRSLQQILNLIPKEPHGEPFEEALSRVRRCVGGGTSNGNDADSDSDIELVAESIGVSMRCPMSGSRIKIAGRFKPCLHMGCFDLEIFVEMNQRSKKWQCPICLKNYSLENIIIDPYFNRITSKMIYCGEDVTEIEVKPDGSWRVKTNSDIELRDLGDLILWHFPDGSLCPPPEQPKPKMEPLKQVKQEGISEGSTSLKLKKNSNGFWEVRKPDVVNNLSSGYRLAANGEPRGVLMSSSATGSGRDMDDLSVNQDGMGNFDMSANNRVDYDSSLMRVEPGHAAQANADVIVLSDSEDDDSIIPSGPAFRSNLNDASGVNFSGHPTAILDPYPSDTLMGADRSSSLDFFNSNPDEFGMPLGYLPSSDRAIPGFQSFDLDSAPNELLDLQRTSLNHAASMNDYIMNPTTTASATFLLPDSNGVRGPVDDGFNSLLYGGDDPSLQIFLPTRPSGAPTHSDLRDHQDLANGILSDDWISLRLGGGGASCSQVTTAGIPLDSRKNFPSSETDYLADNGPLHLSINGGRPDTTNKQGSNSPFSFPRQRRTVRPRLYLSINSDSE</sequence>
<evidence type="ECO:0008006" key="16">
    <source>
        <dbReference type="Google" id="ProtNLM"/>
    </source>
</evidence>
<keyword evidence="9" id="KW-0539">Nucleus</keyword>
<dbReference type="InterPro" id="IPR001965">
    <property type="entry name" value="Znf_PHD"/>
</dbReference>
<evidence type="ECO:0000256" key="5">
    <source>
        <dbReference type="ARBA" id="ARBA00022723"/>
    </source>
</evidence>
<organism evidence="14 15">
    <name type="scientific">Kalanchoe fedtschenkoi</name>
    <name type="common">Lavender scallops</name>
    <name type="synonym">South American air plant</name>
    <dbReference type="NCBI Taxonomy" id="63787"/>
    <lineage>
        <taxon>Eukaryota</taxon>
        <taxon>Viridiplantae</taxon>
        <taxon>Streptophyta</taxon>
        <taxon>Embryophyta</taxon>
        <taxon>Tracheophyta</taxon>
        <taxon>Spermatophyta</taxon>
        <taxon>Magnoliopsida</taxon>
        <taxon>eudicotyledons</taxon>
        <taxon>Gunneridae</taxon>
        <taxon>Pentapetalae</taxon>
        <taxon>Saxifragales</taxon>
        <taxon>Crassulaceae</taxon>
        <taxon>Kalanchoe</taxon>
    </lineage>
</organism>
<comment type="pathway">
    <text evidence="2">Protein modification; protein sumoylation.</text>
</comment>
<dbReference type="PROSITE" id="PS01359">
    <property type="entry name" value="ZF_PHD_1"/>
    <property type="match status" value="1"/>
</dbReference>
<dbReference type="SUPFAM" id="SSF57903">
    <property type="entry name" value="FYVE/PHD zinc finger"/>
    <property type="match status" value="1"/>
</dbReference>
<dbReference type="InterPro" id="IPR036361">
    <property type="entry name" value="SAP_dom_sf"/>
</dbReference>
<dbReference type="GO" id="GO:0000785">
    <property type="term" value="C:chromatin"/>
    <property type="evidence" value="ECO:0007669"/>
    <property type="project" value="TreeGrafter"/>
</dbReference>
<dbReference type="PROSITE" id="PS51044">
    <property type="entry name" value="ZF_SP_RING"/>
    <property type="match status" value="1"/>
</dbReference>
<reference evidence="14" key="1">
    <citation type="submission" date="2021-01" db="UniProtKB">
        <authorList>
            <consortium name="EnsemblPlants"/>
        </authorList>
    </citation>
    <scope>IDENTIFICATION</scope>
</reference>
<dbReference type="Gramene" id="Kaladp0081s0343.2.v1.1">
    <property type="protein sequence ID" value="Kaladp0081s0343.2.v1.1"/>
    <property type="gene ID" value="Kaladp0081s0343.v1.1"/>
</dbReference>
<dbReference type="Gene3D" id="1.10.720.30">
    <property type="entry name" value="SAP domain"/>
    <property type="match status" value="1"/>
</dbReference>
<evidence type="ECO:0000313" key="15">
    <source>
        <dbReference type="Proteomes" id="UP000594263"/>
    </source>
</evidence>
<dbReference type="Gramene" id="Kaladp0081s0343.1.v1.1">
    <property type="protein sequence ID" value="Kaladp0081s0343.1.v1.1"/>
    <property type="gene ID" value="Kaladp0081s0343.v1.1"/>
</dbReference>
<protein>
    <recommendedName>
        <fullName evidence="16">E3 SUMO-protein ligase SIZ1</fullName>
    </recommendedName>
</protein>
<dbReference type="CDD" id="cd16792">
    <property type="entry name" value="SP-RING_Siz-like"/>
    <property type="match status" value="1"/>
</dbReference>
<dbReference type="SMART" id="SM00513">
    <property type="entry name" value="SAP"/>
    <property type="match status" value="1"/>
</dbReference>
<keyword evidence="6 10" id="KW-0863">Zinc-finger</keyword>
<dbReference type="GO" id="GO:0008270">
    <property type="term" value="F:zinc ion binding"/>
    <property type="evidence" value="ECO:0007669"/>
    <property type="project" value="UniProtKB-KW"/>
</dbReference>
<dbReference type="SMR" id="A0A7N0UR58"/>
<dbReference type="Proteomes" id="UP000594263">
    <property type="component" value="Unplaced"/>
</dbReference>
<keyword evidence="4" id="KW-0808">Transferase</keyword>
<evidence type="ECO:0000313" key="14">
    <source>
        <dbReference type="EnsemblPlants" id="Kaladp0081s0343.1.v1.1"/>
    </source>
</evidence>
<dbReference type="Pfam" id="PF02037">
    <property type="entry name" value="SAP"/>
    <property type="match status" value="1"/>
</dbReference>
<evidence type="ECO:0000256" key="8">
    <source>
        <dbReference type="ARBA" id="ARBA00022833"/>
    </source>
</evidence>
<evidence type="ECO:0000256" key="6">
    <source>
        <dbReference type="ARBA" id="ARBA00022771"/>
    </source>
</evidence>
<evidence type="ECO:0000259" key="12">
    <source>
        <dbReference type="PROSITE" id="PS50800"/>
    </source>
</evidence>
<evidence type="ECO:0000256" key="1">
    <source>
        <dbReference type="ARBA" id="ARBA00004123"/>
    </source>
</evidence>
<dbReference type="FunFam" id="1.10.720.30:FF:000014">
    <property type="entry name" value="E3 SUMO-protein ligase SIZ1"/>
    <property type="match status" value="1"/>
</dbReference>
<evidence type="ECO:0000259" key="13">
    <source>
        <dbReference type="PROSITE" id="PS51044"/>
    </source>
</evidence>
<dbReference type="EnsemblPlants" id="Kaladp0081s0343.2.v1.1">
    <property type="protein sequence ID" value="Kaladp0081s0343.2.v1.1"/>
    <property type="gene ID" value="Kaladp0081s0343.v1.1"/>
</dbReference>
<dbReference type="PANTHER" id="PTHR10782">
    <property type="entry name" value="ZINC FINGER MIZ DOMAIN-CONTAINING PROTEIN"/>
    <property type="match status" value="1"/>
</dbReference>
<evidence type="ECO:0000256" key="2">
    <source>
        <dbReference type="ARBA" id="ARBA00004718"/>
    </source>
</evidence>
<dbReference type="InterPro" id="IPR011011">
    <property type="entry name" value="Znf_FYVE_PHD"/>
</dbReference>
<dbReference type="UniPathway" id="UPA00886"/>
<feature type="region of interest" description="Disordered" evidence="11">
    <location>
        <begin position="815"/>
        <end position="844"/>
    </location>
</feature>
<evidence type="ECO:0000256" key="11">
    <source>
        <dbReference type="SAM" id="MobiDB-lite"/>
    </source>
</evidence>
<dbReference type="CDD" id="cd15570">
    <property type="entry name" value="PHD_Bye1p_SIZ1_like"/>
    <property type="match status" value="1"/>
</dbReference>
<dbReference type="GO" id="GO:0061665">
    <property type="term" value="F:SUMO ligase activity"/>
    <property type="evidence" value="ECO:0007669"/>
    <property type="project" value="TreeGrafter"/>
</dbReference>
<dbReference type="InterPro" id="IPR019786">
    <property type="entry name" value="Zinc_finger_PHD-type_CS"/>
</dbReference>
<dbReference type="Gene3D" id="3.30.40.10">
    <property type="entry name" value="Zinc/RING finger domain, C3HC4 (zinc finger)"/>
    <property type="match status" value="2"/>
</dbReference>
<dbReference type="GO" id="GO:0016925">
    <property type="term" value="P:protein sumoylation"/>
    <property type="evidence" value="ECO:0007669"/>
    <property type="project" value="UniProtKB-UniPathway"/>
</dbReference>
<keyword evidence="7" id="KW-0833">Ubl conjugation pathway</keyword>
<evidence type="ECO:0000256" key="3">
    <source>
        <dbReference type="ARBA" id="ARBA00005383"/>
    </source>
</evidence>
<dbReference type="Pfam" id="PF02891">
    <property type="entry name" value="zf-MIZ"/>
    <property type="match status" value="1"/>
</dbReference>
<evidence type="ECO:0000256" key="10">
    <source>
        <dbReference type="PROSITE-ProRule" id="PRU00452"/>
    </source>
</evidence>
<name>A0A7N0UR58_KALFE</name>
<feature type="domain" description="SAP" evidence="12">
    <location>
        <begin position="11"/>
        <end position="45"/>
    </location>
</feature>
<dbReference type="PROSITE" id="PS50800">
    <property type="entry name" value="SAP"/>
    <property type="match status" value="1"/>
</dbReference>
<keyword evidence="15" id="KW-1185">Reference proteome</keyword>
<dbReference type="SMART" id="SM00249">
    <property type="entry name" value="PHD"/>
    <property type="match status" value="1"/>
</dbReference>
<evidence type="ECO:0000256" key="9">
    <source>
        <dbReference type="ARBA" id="ARBA00023242"/>
    </source>
</evidence>
<comment type="subcellular location">
    <subcellularLocation>
        <location evidence="1">Nucleus</location>
    </subcellularLocation>
</comment>
<feature type="domain" description="SP-RING-type" evidence="13">
    <location>
        <begin position="347"/>
        <end position="430"/>
    </location>
</feature>
<dbReference type="OMA" id="FWITIAH"/>
<dbReference type="InterPro" id="IPR003034">
    <property type="entry name" value="SAP_dom"/>
</dbReference>
<proteinExistence type="inferred from homology"/>
<keyword evidence="8" id="KW-0862">Zinc</keyword>
<comment type="similarity">
    <text evidence="3">Belongs to the PIAS family.</text>
</comment>
<dbReference type="InterPro" id="IPR004181">
    <property type="entry name" value="Znf_MIZ"/>
</dbReference>
<dbReference type="InterPro" id="IPR031141">
    <property type="entry name" value="SIZ1/2_SP-RING"/>
</dbReference>
<dbReference type="AlphaFoldDB" id="A0A7N0UR58"/>
<feature type="compositionally biased region" description="Polar residues" evidence="11">
    <location>
        <begin position="828"/>
        <end position="839"/>
    </location>
</feature>